<dbReference type="Gene3D" id="1.10.1900.10">
    <property type="entry name" value="c-terminal domain of poly(a) binding protein"/>
    <property type="match status" value="1"/>
</dbReference>
<keyword evidence="1" id="KW-0812">Transmembrane</keyword>
<dbReference type="EMBL" id="BKAM01000006">
    <property type="protein sequence ID" value="GEP71914.1"/>
    <property type="molecule type" value="Genomic_DNA"/>
</dbReference>
<feature type="transmembrane region" description="Helical" evidence="1">
    <location>
        <begin position="154"/>
        <end position="174"/>
    </location>
</feature>
<dbReference type="AlphaFoldDB" id="A0A512PL25"/>
<feature type="transmembrane region" description="Helical" evidence="1">
    <location>
        <begin position="124"/>
        <end position="142"/>
    </location>
</feature>
<accession>A0A512PL25</accession>
<keyword evidence="1" id="KW-1133">Transmembrane helix</keyword>
<gene>
    <name evidence="2" type="ORF">LRA02_07820</name>
</gene>
<name>A0A512PL25_9LACO</name>
<evidence type="ECO:0008006" key="4">
    <source>
        <dbReference type="Google" id="ProtNLM"/>
    </source>
</evidence>
<comment type="caution">
    <text evidence="2">The sequence shown here is derived from an EMBL/GenBank/DDBJ whole genome shotgun (WGS) entry which is preliminary data.</text>
</comment>
<dbReference type="RefSeq" id="WP_056981251.1">
    <property type="nucleotide sequence ID" value="NZ_BKAM01000006.1"/>
</dbReference>
<dbReference type="OrthoDB" id="1655249at2"/>
<reference evidence="2 3" key="1">
    <citation type="submission" date="2019-07" db="EMBL/GenBank/DDBJ databases">
        <title>Whole genome shotgun sequence of Lactobacillus rapi NBRC 109618.</title>
        <authorList>
            <person name="Hosoyama A."/>
            <person name="Uohara A."/>
            <person name="Ohji S."/>
            <person name="Ichikawa N."/>
        </authorList>
    </citation>
    <scope>NUCLEOTIDE SEQUENCE [LARGE SCALE GENOMIC DNA]</scope>
    <source>
        <strain evidence="2 3">NBRC 109618</strain>
    </source>
</reference>
<evidence type="ECO:0000313" key="3">
    <source>
        <dbReference type="Proteomes" id="UP000321569"/>
    </source>
</evidence>
<evidence type="ECO:0000313" key="2">
    <source>
        <dbReference type="EMBL" id="GEP71914.1"/>
    </source>
</evidence>
<dbReference type="SUPFAM" id="SSF158560">
    <property type="entry name" value="BH3980-like"/>
    <property type="match status" value="1"/>
</dbReference>
<feature type="transmembrane region" description="Helical" evidence="1">
    <location>
        <begin position="214"/>
        <end position="235"/>
    </location>
</feature>
<protein>
    <recommendedName>
        <fullName evidence="4">DUF1129 domain-containing protein</fullName>
    </recommendedName>
</protein>
<organism evidence="2 3">
    <name type="scientific">Lentilactobacillus rapi</name>
    <dbReference type="NCBI Taxonomy" id="481723"/>
    <lineage>
        <taxon>Bacteria</taxon>
        <taxon>Bacillati</taxon>
        <taxon>Bacillota</taxon>
        <taxon>Bacilli</taxon>
        <taxon>Lactobacillales</taxon>
        <taxon>Lactobacillaceae</taxon>
        <taxon>Lentilactobacillus</taxon>
    </lineage>
</organism>
<sequence>MNAKQLIEENNQLRERLTPENKAYYEELMVYVRGKALFKRESDIEQILLDILTDILAAQADGQSARNYFGKDPQASADELLESIPRSFSESFKIGLLLMVCYVLVFAIPLFIAPQAGVDLGKLLLMGLLALVFANSVLWLISNGVYQKSRWKRGLGYGLAVIAFVVIVIGSVFIKTPLIIHFSNLLGIAAIIILFAITTFIYIKIFHHDVMSTIVYVVISIDALLGIGVRLPVIGEFLSKPLFPKSLALWIIIPLCIIAALIGGFGTYYLLARENKKK</sequence>
<feature type="transmembrane region" description="Helical" evidence="1">
    <location>
        <begin position="180"/>
        <end position="202"/>
    </location>
</feature>
<keyword evidence="1" id="KW-0472">Membrane</keyword>
<dbReference type="Proteomes" id="UP000321569">
    <property type="component" value="Unassembled WGS sequence"/>
</dbReference>
<dbReference type="STRING" id="1423795.FD12_GL000003"/>
<evidence type="ECO:0000256" key="1">
    <source>
        <dbReference type="SAM" id="Phobius"/>
    </source>
</evidence>
<feature type="transmembrane region" description="Helical" evidence="1">
    <location>
        <begin position="94"/>
        <end position="112"/>
    </location>
</feature>
<proteinExistence type="predicted"/>
<feature type="transmembrane region" description="Helical" evidence="1">
    <location>
        <begin position="247"/>
        <end position="271"/>
    </location>
</feature>